<reference evidence="1 2" key="1">
    <citation type="submission" date="2019-08" db="EMBL/GenBank/DDBJ databases">
        <authorList>
            <person name="Luo N."/>
        </authorList>
    </citation>
    <scope>NUCLEOTIDE SEQUENCE [LARGE SCALE GENOMIC DNA]</scope>
    <source>
        <strain evidence="1 2">NCIMB 9442</strain>
    </source>
</reference>
<comment type="caution">
    <text evidence="1">The sequence shown here is derived from an EMBL/GenBank/DDBJ whole genome shotgun (WGS) entry which is preliminary data.</text>
</comment>
<accession>A0ABS0J175</accession>
<evidence type="ECO:0000313" key="1">
    <source>
        <dbReference type="EMBL" id="MBG3876183.1"/>
    </source>
</evidence>
<gene>
    <name evidence="1" type="ORF">FVW20_03850</name>
</gene>
<dbReference type="InterPro" id="IPR027396">
    <property type="entry name" value="DsrEFH-like"/>
</dbReference>
<protein>
    <submittedName>
        <fullName evidence="1">Cytoplasmic protein</fullName>
    </submittedName>
</protein>
<name>A0ABS0J175_9BACT</name>
<dbReference type="SUPFAM" id="SSF75169">
    <property type="entry name" value="DsrEFH-like"/>
    <property type="match status" value="1"/>
</dbReference>
<dbReference type="RefSeq" id="WP_196608368.1">
    <property type="nucleotide sequence ID" value="NZ_VRYY01000082.1"/>
</dbReference>
<dbReference type="Proteomes" id="UP001194469">
    <property type="component" value="Unassembled WGS sequence"/>
</dbReference>
<dbReference type="Gene3D" id="3.40.1260.10">
    <property type="entry name" value="DsrEFH-like"/>
    <property type="match status" value="1"/>
</dbReference>
<proteinExistence type="predicted"/>
<organism evidence="1 2">
    <name type="scientific">Nitratidesulfovibrio oxamicus</name>
    <dbReference type="NCBI Taxonomy" id="32016"/>
    <lineage>
        <taxon>Bacteria</taxon>
        <taxon>Pseudomonadati</taxon>
        <taxon>Thermodesulfobacteriota</taxon>
        <taxon>Desulfovibrionia</taxon>
        <taxon>Desulfovibrionales</taxon>
        <taxon>Desulfovibrionaceae</taxon>
        <taxon>Nitratidesulfovibrio</taxon>
    </lineage>
</organism>
<sequence>MHKVVLYAIQGEVPCFVHVMLNALDMHARGWDVRVVVEGQAIKAVPVVAGSGHTMRPLFEKARDAGLFAGACKACASIQRVAEEVEATGLELIGDMSGHPAMGDWIERGYTVITM</sequence>
<keyword evidence="2" id="KW-1185">Reference proteome</keyword>
<dbReference type="EMBL" id="VRYY01000082">
    <property type="protein sequence ID" value="MBG3876183.1"/>
    <property type="molecule type" value="Genomic_DNA"/>
</dbReference>
<evidence type="ECO:0000313" key="2">
    <source>
        <dbReference type="Proteomes" id="UP001194469"/>
    </source>
</evidence>